<dbReference type="InterPro" id="IPR012340">
    <property type="entry name" value="NA-bd_OB-fold"/>
</dbReference>
<proteinExistence type="predicted"/>
<comment type="caution">
    <text evidence="2">The sequence shown here is derived from an EMBL/GenBank/DDBJ whole genome shotgun (WGS) entry which is preliminary data.</text>
</comment>
<evidence type="ECO:0000259" key="1">
    <source>
        <dbReference type="PROSITE" id="PS51857"/>
    </source>
</evidence>
<dbReference type="PROSITE" id="PS00352">
    <property type="entry name" value="CSD_1"/>
    <property type="match status" value="1"/>
</dbReference>
<evidence type="ECO:0000313" key="3">
    <source>
        <dbReference type="Proteomes" id="UP000823046"/>
    </source>
</evidence>
<gene>
    <name evidence="2" type="ORF">IE077_002018</name>
</gene>
<dbReference type="SMART" id="SM00357">
    <property type="entry name" value="CSP"/>
    <property type="match status" value="1"/>
</dbReference>
<dbReference type="Pfam" id="PF00313">
    <property type="entry name" value="CSD"/>
    <property type="match status" value="1"/>
</dbReference>
<dbReference type="CDD" id="cd04458">
    <property type="entry name" value="CSP_CDS"/>
    <property type="match status" value="1"/>
</dbReference>
<dbReference type="InterPro" id="IPR002059">
    <property type="entry name" value="CSP_DNA-bd"/>
</dbReference>
<accession>A0ABQ7JBW2</accession>
<name>A0ABQ7JBW2_9APIC</name>
<dbReference type="Proteomes" id="UP000823046">
    <property type="component" value="Unassembled WGS sequence"/>
</dbReference>
<dbReference type="InterPro" id="IPR011129">
    <property type="entry name" value="CSD"/>
</dbReference>
<feature type="domain" description="CSD" evidence="1">
    <location>
        <begin position="5"/>
        <end position="70"/>
    </location>
</feature>
<organism evidence="2 3">
    <name type="scientific">Cardiosporidium cionae</name>
    <dbReference type="NCBI Taxonomy" id="476202"/>
    <lineage>
        <taxon>Eukaryota</taxon>
        <taxon>Sar</taxon>
        <taxon>Alveolata</taxon>
        <taxon>Apicomplexa</taxon>
        <taxon>Aconoidasida</taxon>
        <taxon>Nephromycida</taxon>
        <taxon>Cardiosporidium</taxon>
    </lineage>
</organism>
<dbReference type="PANTHER" id="PTHR46565">
    <property type="entry name" value="COLD SHOCK DOMAIN PROTEIN 2"/>
    <property type="match status" value="1"/>
</dbReference>
<dbReference type="InterPro" id="IPR019844">
    <property type="entry name" value="CSD_CS"/>
</dbReference>
<dbReference type="SUPFAM" id="SSF50249">
    <property type="entry name" value="Nucleic acid-binding proteins"/>
    <property type="match status" value="1"/>
</dbReference>
<evidence type="ECO:0000313" key="2">
    <source>
        <dbReference type="EMBL" id="KAF8821449.1"/>
    </source>
</evidence>
<keyword evidence="3" id="KW-1185">Reference proteome</keyword>
<dbReference type="PROSITE" id="PS51857">
    <property type="entry name" value="CSD_2"/>
    <property type="match status" value="1"/>
</dbReference>
<dbReference type="PANTHER" id="PTHR46565:SF20">
    <property type="entry name" value="COLD SHOCK DOMAIN-CONTAINING PROTEIN 4"/>
    <property type="match status" value="1"/>
</dbReference>
<dbReference type="EMBL" id="JADAQX010000179">
    <property type="protein sequence ID" value="KAF8821449.1"/>
    <property type="molecule type" value="Genomic_DNA"/>
</dbReference>
<keyword evidence="2" id="KW-0238">DNA-binding</keyword>
<dbReference type="GO" id="GO:0003677">
    <property type="term" value="F:DNA binding"/>
    <property type="evidence" value="ECO:0007669"/>
    <property type="project" value="UniProtKB-KW"/>
</dbReference>
<dbReference type="Gene3D" id="2.40.50.140">
    <property type="entry name" value="Nucleic acid-binding proteins"/>
    <property type="match status" value="1"/>
</dbReference>
<reference evidence="2 3" key="1">
    <citation type="journal article" date="2020" name="bioRxiv">
        <title>Metabolic contributions of an alphaproteobacterial endosymbiont in the apicomplexan Cardiosporidium cionae.</title>
        <authorList>
            <person name="Hunter E.S."/>
            <person name="Paight C.J."/>
            <person name="Lane C.E."/>
        </authorList>
    </citation>
    <scope>NUCLEOTIDE SEQUENCE [LARGE SCALE GENOMIC DNA]</scope>
    <source>
        <strain evidence="2">ESH_2018</strain>
    </source>
</reference>
<protein>
    <submittedName>
        <fullName evidence="2">Cold-shock Dna-binding domain-containing protein</fullName>
    </submittedName>
</protein>
<sequence>MRAEIRRGKCKWFNSKKGFGFIITEDNEELFVHQTEIKADGFRNLAENEEVEFEIQEGAEGRRKAVKVTGRDGGCVKGDVRRSSSASRTRLFSNSREYYGGGNFSRRNDSGMGQSTRSHASGIYNWGSNSGNYGEHYSGGFVGGKNFDRMYEEGGGYEVSQYGDRAHGTYDSNGYNERSAIDAHSRVFGRNIGVRRA</sequence>
<dbReference type="PRINTS" id="PR00050">
    <property type="entry name" value="COLDSHOCK"/>
</dbReference>